<evidence type="ECO:0008006" key="2">
    <source>
        <dbReference type="Google" id="ProtNLM"/>
    </source>
</evidence>
<gene>
    <name evidence="1" type="ORF">VITISV_034247</name>
</gene>
<protein>
    <recommendedName>
        <fullName evidence="2">Retrotransposon gag domain-containing protein</fullName>
    </recommendedName>
</protein>
<dbReference type="AlphaFoldDB" id="A5AV88"/>
<name>A5AV88_VITVI</name>
<reference evidence="1" key="1">
    <citation type="journal article" date="2007" name="PLoS ONE">
        <title>The first genome sequence of an elite grapevine cultivar (Pinot noir Vitis vinifera L.): coping with a highly heterozygous genome.</title>
        <authorList>
            <person name="Velasco R."/>
            <person name="Zharkikh A."/>
            <person name="Troggio M."/>
            <person name="Cartwright D.A."/>
            <person name="Cestaro A."/>
            <person name="Pruss D."/>
            <person name="Pindo M."/>
            <person name="FitzGerald L.M."/>
            <person name="Vezzulli S."/>
            <person name="Reid J."/>
            <person name="Malacarne G."/>
            <person name="Iliev D."/>
            <person name="Coppola G."/>
            <person name="Wardell B."/>
            <person name="Micheletti D."/>
            <person name="Macalma T."/>
            <person name="Facci M."/>
            <person name="Mitchell J.T."/>
            <person name="Perazzolli M."/>
            <person name="Eldredge G."/>
            <person name="Gatto P."/>
            <person name="Oyzerski R."/>
            <person name="Moretto M."/>
            <person name="Gutin N."/>
            <person name="Stefanini M."/>
            <person name="Chen Y."/>
            <person name="Segala C."/>
            <person name="Davenport C."/>
            <person name="Dematte L."/>
            <person name="Mraz A."/>
            <person name="Battilana J."/>
            <person name="Stormo K."/>
            <person name="Costa F."/>
            <person name="Tao Q."/>
            <person name="Si-Ammour A."/>
            <person name="Harkins T."/>
            <person name="Lackey A."/>
            <person name="Perbost C."/>
            <person name="Taillon B."/>
            <person name="Stella A."/>
            <person name="Solovyev V."/>
            <person name="Fawcett J.A."/>
            <person name="Sterck L."/>
            <person name="Vandepoele K."/>
            <person name="Grando S.M."/>
            <person name="Toppo S."/>
            <person name="Moser C."/>
            <person name="Lanchbury J."/>
            <person name="Bogden R."/>
            <person name="Skolnick M."/>
            <person name="Sgaramella V."/>
            <person name="Bhatnagar S.K."/>
            <person name="Fontana P."/>
            <person name="Gutin A."/>
            <person name="Van de Peer Y."/>
            <person name="Salamini F."/>
            <person name="Viola R."/>
        </authorList>
    </citation>
    <scope>NUCLEOTIDE SEQUENCE</scope>
</reference>
<evidence type="ECO:0000313" key="1">
    <source>
        <dbReference type="EMBL" id="CAN82608.1"/>
    </source>
</evidence>
<dbReference type="EMBL" id="AM436846">
    <property type="protein sequence ID" value="CAN82608.1"/>
    <property type="molecule type" value="Genomic_DNA"/>
</dbReference>
<proteinExistence type="predicted"/>
<accession>A5AV88</accession>
<organism evidence="1">
    <name type="scientific">Vitis vinifera</name>
    <name type="common">Grape</name>
    <dbReference type="NCBI Taxonomy" id="29760"/>
    <lineage>
        <taxon>Eukaryota</taxon>
        <taxon>Viridiplantae</taxon>
        <taxon>Streptophyta</taxon>
        <taxon>Embryophyta</taxon>
        <taxon>Tracheophyta</taxon>
        <taxon>Spermatophyta</taxon>
        <taxon>Magnoliopsida</taxon>
        <taxon>eudicotyledons</taxon>
        <taxon>Gunneridae</taxon>
        <taxon>Pentapetalae</taxon>
        <taxon>rosids</taxon>
        <taxon>Vitales</taxon>
        <taxon>Vitaceae</taxon>
        <taxon>Viteae</taxon>
        <taxon>Vitis</taxon>
    </lineage>
</organism>
<sequence length="273" mass="31306">MGKINKNMEHLQCCIVERWDGISDKLLDLYTLISWARFNMRLKRKLHLALMGGSLIMSEFQKVVVAERVLQLAFIARFRCRSPLKNQRALLGKFELKKGDVQISELKSMIDDTKQKDLSVTVYYNTLKVWWQELDLYQHIEVESTAYATRLAKMIERDQIFDLLPGLNPQLDHFIPMCVVKSLEGVVMMGPAPQENSTLNTVKDSNPRLKKKQCFKNWSDRRPVTFPVQFPLLRPVINWTGAEPLGPAVEPSNCLGRAVFGEPNGSTPQPLFD</sequence>